<evidence type="ECO:0000313" key="1">
    <source>
        <dbReference type="EMBL" id="CCH79709.1"/>
    </source>
</evidence>
<comment type="caution">
    <text evidence="1">The sequence shown here is derived from an EMBL/GenBank/DDBJ whole genome shotgun (WGS) entry which is preliminary data.</text>
</comment>
<dbReference type="PANTHER" id="PTHR43235:SF1">
    <property type="entry name" value="GLUTAMINE AMIDOTRANSFERASE PB2B2.05-RELATED"/>
    <property type="match status" value="1"/>
</dbReference>
<dbReference type="Gene3D" id="3.40.50.880">
    <property type="match status" value="1"/>
</dbReference>
<dbReference type="AlphaFoldDB" id="A0A077M6D9"/>
<gene>
    <name evidence="1" type="ORF">BN12_540007</name>
</gene>
<proteinExistence type="predicted"/>
<keyword evidence="2" id="KW-1185">Reference proteome</keyword>
<reference evidence="1 2" key="1">
    <citation type="journal article" date="2013" name="ISME J.">
        <title>A metabolic model for members of the genus Tetrasphaera involved in enhanced biological phosphorus removal.</title>
        <authorList>
            <person name="Kristiansen R."/>
            <person name="Nguyen H.T.T."/>
            <person name="Saunders A.M."/>
            <person name="Nielsen J.L."/>
            <person name="Wimmer R."/>
            <person name="Le V.Q."/>
            <person name="McIlroy S.J."/>
            <person name="Petrovski S."/>
            <person name="Seviour R.J."/>
            <person name="Calteau A."/>
            <person name="Nielsen K.L."/>
            <person name="Nielsen P.H."/>
        </authorList>
    </citation>
    <scope>NUCLEOTIDE SEQUENCE [LARGE SCALE GENOMIC DNA]</scope>
    <source>
        <strain evidence="1 2">T1-X7</strain>
    </source>
</reference>
<accession>A0A077M6D9</accession>
<dbReference type="GO" id="GO:0004177">
    <property type="term" value="F:aminopeptidase activity"/>
    <property type="evidence" value="ECO:0007669"/>
    <property type="project" value="UniProtKB-KW"/>
</dbReference>
<dbReference type="GO" id="GO:0005829">
    <property type="term" value="C:cytosol"/>
    <property type="evidence" value="ECO:0007669"/>
    <property type="project" value="TreeGrafter"/>
</dbReference>
<sequence length="245" mass="25657">MSGRRPLIAMPARFSESASALRYRAEVTARALVEAVYAAGGEPVVVHPSAPGAAVDVAAVGERLGFVDGVLLPGGGDLSPRWTGDEVRPEHYDMDEEQDAFDLAVARWALEAGRPLLAVCRGLQAVNVALGGSLHAHMDAASTGGTDHRHRVHDVAVAPGTPLADVVGGESLGISCYHHQSIARLAEGLTVWARAEDGTIEAVGRPASAGWFLGVQWHPEDTAAVDGRQAALFTALVAAARRQRV</sequence>
<dbReference type="PROSITE" id="PS51273">
    <property type="entry name" value="GATASE_TYPE_1"/>
    <property type="match status" value="1"/>
</dbReference>
<dbReference type="Proteomes" id="UP000035721">
    <property type="component" value="Unassembled WGS sequence"/>
</dbReference>
<evidence type="ECO:0000313" key="2">
    <source>
        <dbReference type="Proteomes" id="UP000035721"/>
    </source>
</evidence>
<dbReference type="InterPro" id="IPR029062">
    <property type="entry name" value="Class_I_gatase-like"/>
</dbReference>
<dbReference type="STRING" id="1194083.BN12_540007"/>
<name>A0A077M6D9_9MICO</name>
<keyword evidence="1" id="KW-0031">Aminopeptidase</keyword>
<protein>
    <submittedName>
        <fullName evidence="1">Putative aminopeptidase</fullName>
    </submittedName>
</protein>
<dbReference type="InterPro" id="IPR044668">
    <property type="entry name" value="PuuD-like"/>
</dbReference>
<dbReference type="SUPFAM" id="SSF52317">
    <property type="entry name" value="Class I glutamine amidotransferase-like"/>
    <property type="match status" value="1"/>
</dbReference>
<dbReference type="Pfam" id="PF07722">
    <property type="entry name" value="Peptidase_C26"/>
    <property type="match status" value="1"/>
</dbReference>
<dbReference type="GO" id="GO:0033969">
    <property type="term" value="F:gamma-glutamyl-gamma-aminobutyrate hydrolase activity"/>
    <property type="evidence" value="ECO:0007669"/>
    <property type="project" value="TreeGrafter"/>
</dbReference>
<dbReference type="RefSeq" id="WP_200901177.1">
    <property type="nucleotide sequence ID" value="NZ_HF570958.1"/>
</dbReference>
<dbReference type="CDD" id="cd01745">
    <property type="entry name" value="GATase1_2"/>
    <property type="match status" value="1"/>
</dbReference>
<dbReference type="EMBL" id="CAJB01000386">
    <property type="protein sequence ID" value="CCH79709.1"/>
    <property type="molecule type" value="Genomic_DNA"/>
</dbReference>
<dbReference type="InterPro" id="IPR011697">
    <property type="entry name" value="Peptidase_C26"/>
</dbReference>
<keyword evidence="1" id="KW-0645">Protease</keyword>
<dbReference type="GO" id="GO:0006598">
    <property type="term" value="P:polyamine catabolic process"/>
    <property type="evidence" value="ECO:0007669"/>
    <property type="project" value="TreeGrafter"/>
</dbReference>
<organism evidence="1 2">
    <name type="scientific">Nostocoides japonicum T1-X7</name>
    <dbReference type="NCBI Taxonomy" id="1194083"/>
    <lineage>
        <taxon>Bacteria</taxon>
        <taxon>Bacillati</taxon>
        <taxon>Actinomycetota</taxon>
        <taxon>Actinomycetes</taxon>
        <taxon>Micrococcales</taxon>
        <taxon>Intrasporangiaceae</taxon>
        <taxon>Nostocoides</taxon>
    </lineage>
</organism>
<dbReference type="PANTHER" id="PTHR43235">
    <property type="entry name" value="GLUTAMINE AMIDOTRANSFERASE PB2B2.05-RELATED"/>
    <property type="match status" value="1"/>
</dbReference>
<keyword evidence="1" id="KW-0378">Hydrolase</keyword>